<feature type="region of interest" description="Disordered" evidence="1">
    <location>
        <begin position="50"/>
        <end position="77"/>
    </location>
</feature>
<sequence>MIHTDSNQLDIDREEIYFCPHCGRRTRHSVTRERVLVPVLWCLSCFHTHMGESEEPPQISTAETSSSSRLAGSQAGA</sequence>
<dbReference type="OrthoDB" id="7361012at2"/>
<dbReference type="EMBL" id="CAHP01000010">
    <property type="protein sequence ID" value="CCG40180.1"/>
    <property type="molecule type" value="Genomic_DNA"/>
</dbReference>
<evidence type="ECO:0000313" key="2">
    <source>
        <dbReference type="EMBL" id="CCG40180.1"/>
    </source>
</evidence>
<evidence type="ECO:0000256" key="1">
    <source>
        <dbReference type="SAM" id="MobiDB-lite"/>
    </source>
</evidence>
<feature type="compositionally biased region" description="Polar residues" evidence="1">
    <location>
        <begin position="58"/>
        <end position="77"/>
    </location>
</feature>
<name>H8FP92_MAGML</name>
<accession>H8FP92</accession>
<gene>
    <name evidence="2" type="ORF">PHAMO_180149</name>
</gene>
<evidence type="ECO:0000313" key="3">
    <source>
        <dbReference type="Proteomes" id="UP000004169"/>
    </source>
</evidence>
<organism evidence="2 3">
    <name type="scientific">Magnetospirillum molischianum DSM 120</name>
    <dbReference type="NCBI Taxonomy" id="1150626"/>
    <lineage>
        <taxon>Bacteria</taxon>
        <taxon>Pseudomonadati</taxon>
        <taxon>Pseudomonadota</taxon>
        <taxon>Alphaproteobacteria</taxon>
        <taxon>Rhodospirillales</taxon>
        <taxon>Rhodospirillaceae</taxon>
        <taxon>Magnetospirillum</taxon>
    </lineage>
</organism>
<comment type="caution">
    <text evidence="2">The sequence shown here is derived from an EMBL/GenBank/DDBJ whole genome shotgun (WGS) entry which is preliminary data.</text>
</comment>
<dbReference type="AlphaFoldDB" id="H8FP92"/>
<reference evidence="2 3" key="1">
    <citation type="journal article" date="2012" name="J. Bacteriol.">
        <title>Draft Genome Sequence of the Purple Photosynthetic Bacterium Phaeospirillum molischianum DSM120, a Particularly Versatile Bacterium.</title>
        <authorList>
            <person name="Duquesne K."/>
            <person name="Prima V."/>
            <person name="Ji B."/>
            <person name="Rouy Z."/>
            <person name="Medigue C."/>
            <person name="Talla E."/>
            <person name="Sturgis J.N."/>
        </authorList>
    </citation>
    <scope>NUCLEOTIDE SEQUENCE [LARGE SCALE GENOMIC DNA]</scope>
    <source>
        <strain evidence="3">DSM120</strain>
    </source>
</reference>
<dbReference type="RefSeq" id="WP_002726220.1">
    <property type="nucleotide sequence ID" value="NZ_CAHP01000010.1"/>
</dbReference>
<keyword evidence="3" id="KW-1185">Reference proteome</keyword>
<protein>
    <submittedName>
        <fullName evidence="2">Uncharacterized protein</fullName>
    </submittedName>
</protein>
<proteinExistence type="predicted"/>
<dbReference type="Proteomes" id="UP000004169">
    <property type="component" value="Unassembled WGS sequence"/>
</dbReference>